<keyword evidence="3" id="KW-1185">Reference proteome</keyword>
<dbReference type="InterPro" id="IPR025202">
    <property type="entry name" value="PLD-like_dom"/>
</dbReference>
<dbReference type="eggNOG" id="COG1502">
    <property type="taxonomic scope" value="Bacteria"/>
</dbReference>
<accession>I4C7M8</accession>
<dbReference type="SUPFAM" id="SSF56024">
    <property type="entry name" value="Phospholipase D/nuclease"/>
    <property type="match status" value="1"/>
</dbReference>
<dbReference type="Proteomes" id="UP000006055">
    <property type="component" value="Chromosome"/>
</dbReference>
<dbReference type="KEGG" id="dti:Desti_2900"/>
<dbReference type="InterPro" id="IPR001736">
    <property type="entry name" value="PLipase_D/transphosphatidylase"/>
</dbReference>
<dbReference type="AlphaFoldDB" id="I4C7M8"/>
<gene>
    <name evidence="2" type="ordered locus">Desti_2900</name>
</gene>
<dbReference type="STRING" id="706587.Desti_2900"/>
<proteinExistence type="predicted"/>
<dbReference type="Gene3D" id="3.30.870.10">
    <property type="entry name" value="Endonuclease Chain A"/>
    <property type="match status" value="1"/>
</dbReference>
<reference evidence="3" key="1">
    <citation type="submission" date="2012-06" db="EMBL/GenBank/DDBJ databases">
        <title>Complete sequence of chromosome of Desulfomonile tiedjei DSM 6799.</title>
        <authorList>
            <person name="Lucas S."/>
            <person name="Copeland A."/>
            <person name="Lapidus A."/>
            <person name="Glavina del Rio T."/>
            <person name="Dalin E."/>
            <person name="Tice H."/>
            <person name="Bruce D."/>
            <person name="Goodwin L."/>
            <person name="Pitluck S."/>
            <person name="Peters L."/>
            <person name="Ovchinnikova G."/>
            <person name="Zeytun A."/>
            <person name="Lu M."/>
            <person name="Kyrpides N."/>
            <person name="Mavromatis K."/>
            <person name="Ivanova N."/>
            <person name="Brettin T."/>
            <person name="Detter J.C."/>
            <person name="Han C."/>
            <person name="Larimer F."/>
            <person name="Land M."/>
            <person name="Hauser L."/>
            <person name="Markowitz V."/>
            <person name="Cheng J.-F."/>
            <person name="Hugenholtz P."/>
            <person name="Woyke T."/>
            <person name="Wu D."/>
            <person name="Spring S."/>
            <person name="Schroeder M."/>
            <person name="Brambilla E."/>
            <person name="Klenk H.-P."/>
            <person name="Eisen J.A."/>
        </authorList>
    </citation>
    <scope>NUCLEOTIDE SEQUENCE [LARGE SCALE GENOMIC DNA]</scope>
    <source>
        <strain evidence="3">ATCC 49306 / DSM 6799 / DCB-1</strain>
    </source>
</reference>
<organism evidence="2 3">
    <name type="scientific">Desulfomonile tiedjei (strain ATCC 49306 / DSM 6799 / DCB-1)</name>
    <dbReference type="NCBI Taxonomy" id="706587"/>
    <lineage>
        <taxon>Bacteria</taxon>
        <taxon>Pseudomonadati</taxon>
        <taxon>Thermodesulfobacteriota</taxon>
        <taxon>Desulfomonilia</taxon>
        <taxon>Desulfomonilales</taxon>
        <taxon>Desulfomonilaceae</taxon>
        <taxon>Desulfomonile</taxon>
    </lineage>
</organism>
<dbReference type="GO" id="GO:0003824">
    <property type="term" value="F:catalytic activity"/>
    <property type="evidence" value="ECO:0007669"/>
    <property type="project" value="InterPro"/>
</dbReference>
<dbReference type="RefSeq" id="WP_014810706.1">
    <property type="nucleotide sequence ID" value="NC_018025.1"/>
</dbReference>
<evidence type="ECO:0000313" key="2">
    <source>
        <dbReference type="EMBL" id="AFM25569.1"/>
    </source>
</evidence>
<feature type="domain" description="PLD phosphodiesterase" evidence="1">
    <location>
        <begin position="93"/>
        <end position="120"/>
    </location>
</feature>
<protein>
    <submittedName>
        <fullName evidence="2">Phosphatidylserine/phosphatidylglycerophosphate/ cardiolipin synthase</fullName>
    </submittedName>
</protein>
<dbReference type="HOGENOM" id="CLU_110258_0_0_7"/>
<sequence>MKLLTERQIYEQFTQKYLASAREFVWIATANVKATGLLYQRKFISFPDLMALLVNRGVGFRIIHAELPSKPFRERYDHIDKKGTLSAGVEFLHCIRMHAKIYIVDGRVAFVGSPNLTGAGIGAKSAVKRNFEIGFLYETAQETAQFLEYFDFIWMGGHCPKCGLRDLCPAPAA</sequence>
<dbReference type="PROSITE" id="PS50035">
    <property type="entry name" value="PLD"/>
    <property type="match status" value="1"/>
</dbReference>
<name>I4C7M8_DESTA</name>
<evidence type="ECO:0000259" key="1">
    <source>
        <dbReference type="PROSITE" id="PS50035"/>
    </source>
</evidence>
<dbReference type="GO" id="GO:0006793">
    <property type="term" value="P:phosphorus metabolic process"/>
    <property type="evidence" value="ECO:0007669"/>
    <property type="project" value="UniProtKB-ARBA"/>
</dbReference>
<dbReference type="Pfam" id="PF13091">
    <property type="entry name" value="PLDc_2"/>
    <property type="match status" value="1"/>
</dbReference>
<dbReference type="EMBL" id="CP003360">
    <property type="protein sequence ID" value="AFM25569.1"/>
    <property type="molecule type" value="Genomic_DNA"/>
</dbReference>
<dbReference type="OrthoDB" id="9800916at2"/>
<evidence type="ECO:0000313" key="3">
    <source>
        <dbReference type="Proteomes" id="UP000006055"/>
    </source>
</evidence>
<dbReference type="SMART" id="SM00155">
    <property type="entry name" value="PLDc"/>
    <property type="match status" value="1"/>
</dbReference>